<evidence type="ECO:0000313" key="1">
    <source>
        <dbReference type="EMBL" id="KJV36238.1"/>
    </source>
</evidence>
<dbReference type="PATRIC" id="fig|345309.4.peg.316"/>
<dbReference type="InterPro" id="IPR011013">
    <property type="entry name" value="Gal_mutarotase_sf_dom"/>
</dbReference>
<dbReference type="Proteomes" id="UP000033651">
    <property type="component" value="Unassembled WGS sequence"/>
</dbReference>
<dbReference type="GO" id="GO:0005975">
    <property type="term" value="P:carbohydrate metabolic process"/>
    <property type="evidence" value="ECO:0007669"/>
    <property type="project" value="InterPro"/>
</dbReference>
<sequence length="288" mass="30861">MVPAMGGGLACFDWLAGGSGPVALMRAVEPGEVATPTGFEPNRLACYPLVPWSNRVTGGGFTHGGERITLPLNRADDDYPIHGSGWQRAWRVVRQAAMSVTLALHDTIAGAYDYEATLAYALDDDALRVELGVTNTGSAARPFGLGLHPFFPCHDSVRLHAPARTVWLNDSRNLAPRVRDAVPPAWDFSTDTDLPTGGLNNGFQGWTGRARITWPARGLALDVSGDVDTYILYVPEGEGFFCFEPVDHPVDALNLPGGATAHGMAVLAPGQALARSFAFRVSEEGYDR</sequence>
<protein>
    <recommendedName>
        <fullName evidence="3">Aldose 1-epimerase</fullName>
    </recommendedName>
</protein>
<reference evidence="1 2" key="1">
    <citation type="submission" date="2015-03" db="EMBL/GenBank/DDBJ databases">
        <title>Draft genome sequence of Luteibacter yeojuensis strain SU11.</title>
        <authorList>
            <person name="Sulaiman J."/>
            <person name="Priya K."/>
            <person name="Chan K.-G."/>
        </authorList>
    </citation>
    <scope>NUCLEOTIDE SEQUENCE [LARGE SCALE GENOMIC DNA]</scope>
    <source>
        <strain evidence="1 2">SU11</strain>
    </source>
</reference>
<dbReference type="Gene3D" id="2.70.98.10">
    <property type="match status" value="1"/>
</dbReference>
<dbReference type="SUPFAM" id="SSF74650">
    <property type="entry name" value="Galactose mutarotase-like"/>
    <property type="match status" value="1"/>
</dbReference>
<name>A0A0F3KYE4_9GAMM</name>
<dbReference type="GO" id="GO:0016853">
    <property type="term" value="F:isomerase activity"/>
    <property type="evidence" value="ECO:0007669"/>
    <property type="project" value="InterPro"/>
</dbReference>
<comment type="caution">
    <text evidence="1">The sequence shown here is derived from an EMBL/GenBank/DDBJ whole genome shotgun (WGS) entry which is preliminary data.</text>
</comment>
<organism evidence="1 2">
    <name type="scientific">Luteibacter yeojuensis</name>
    <dbReference type="NCBI Taxonomy" id="345309"/>
    <lineage>
        <taxon>Bacteria</taxon>
        <taxon>Pseudomonadati</taxon>
        <taxon>Pseudomonadota</taxon>
        <taxon>Gammaproteobacteria</taxon>
        <taxon>Lysobacterales</taxon>
        <taxon>Rhodanobacteraceae</taxon>
        <taxon>Luteibacter</taxon>
    </lineage>
</organism>
<dbReference type="InterPro" id="IPR008183">
    <property type="entry name" value="Aldose_1/G6P_1-epimerase"/>
</dbReference>
<dbReference type="GO" id="GO:0030246">
    <property type="term" value="F:carbohydrate binding"/>
    <property type="evidence" value="ECO:0007669"/>
    <property type="project" value="InterPro"/>
</dbReference>
<dbReference type="Pfam" id="PF01263">
    <property type="entry name" value="Aldose_epim"/>
    <property type="match status" value="1"/>
</dbReference>
<dbReference type="AlphaFoldDB" id="A0A0F3KYE4"/>
<keyword evidence="2" id="KW-1185">Reference proteome</keyword>
<gene>
    <name evidence="1" type="ORF">VI08_05780</name>
</gene>
<dbReference type="EMBL" id="JZRB01000011">
    <property type="protein sequence ID" value="KJV36238.1"/>
    <property type="molecule type" value="Genomic_DNA"/>
</dbReference>
<accession>A0A0F3KYE4</accession>
<dbReference type="CDD" id="cd09021">
    <property type="entry name" value="Aldose_epim_Ec_YphB"/>
    <property type="match status" value="1"/>
</dbReference>
<dbReference type="InterPro" id="IPR014718">
    <property type="entry name" value="GH-type_carb-bd"/>
</dbReference>
<evidence type="ECO:0008006" key="3">
    <source>
        <dbReference type="Google" id="ProtNLM"/>
    </source>
</evidence>
<proteinExistence type="predicted"/>
<evidence type="ECO:0000313" key="2">
    <source>
        <dbReference type="Proteomes" id="UP000033651"/>
    </source>
</evidence>